<evidence type="ECO:0000313" key="2">
    <source>
        <dbReference type="Proteomes" id="UP000830583"/>
    </source>
</evidence>
<dbReference type="EMBL" id="CP096205">
    <property type="protein sequence ID" value="UPQ80038.1"/>
    <property type="molecule type" value="Genomic_DNA"/>
</dbReference>
<gene>
    <name evidence="1" type="ORF">M0M57_04180</name>
</gene>
<keyword evidence="2" id="KW-1185">Reference proteome</keyword>
<evidence type="ECO:0000313" key="1">
    <source>
        <dbReference type="EMBL" id="UPQ80038.1"/>
    </source>
</evidence>
<dbReference type="Proteomes" id="UP000830583">
    <property type="component" value="Chromosome"/>
</dbReference>
<name>A0ABY4KJV4_9FLAO</name>
<sequence length="92" mass="11158">MEKVIFKNEVLLYLDELIYLLFAEEYFAYPENAVIYVNKIVDFTINEISTFPHKKTPFKLKNLGSRYIFYKSNSRTTWYIFFENHKNKILVT</sequence>
<reference evidence="1" key="1">
    <citation type="submission" date="2022-04" db="EMBL/GenBank/DDBJ databases">
        <title>Consumption of N2O by Flavobacterium azooxidireducens sp. nov. isolated from Decomposing Leaf Litter of Phragmites australis (Cav.).</title>
        <authorList>
            <person name="Behrendt U."/>
            <person name="Spanner T."/>
            <person name="Augustin J."/>
            <person name="Horn M.A."/>
            <person name="Kolb S."/>
            <person name="Ulrich A."/>
        </authorList>
    </citation>
    <scope>NUCLEOTIDE SEQUENCE</scope>
    <source>
        <strain evidence="1">IGB 4-14</strain>
    </source>
</reference>
<evidence type="ECO:0008006" key="3">
    <source>
        <dbReference type="Google" id="ProtNLM"/>
    </source>
</evidence>
<proteinExistence type="predicted"/>
<dbReference type="RefSeq" id="WP_248435665.1">
    <property type="nucleotide sequence ID" value="NZ_CP096205.1"/>
</dbReference>
<protein>
    <recommendedName>
        <fullName evidence="3">Type II toxin-antitoxin system RelE/ParE family toxin</fullName>
    </recommendedName>
</protein>
<accession>A0ABY4KJV4</accession>
<organism evidence="1 2">
    <name type="scientific">Flavobacterium azooxidireducens</name>
    <dbReference type="NCBI Taxonomy" id="1871076"/>
    <lineage>
        <taxon>Bacteria</taxon>
        <taxon>Pseudomonadati</taxon>
        <taxon>Bacteroidota</taxon>
        <taxon>Flavobacteriia</taxon>
        <taxon>Flavobacteriales</taxon>
        <taxon>Flavobacteriaceae</taxon>
        <taxon>Flavobacterium</taxon>
    </lineage>
</organism>